<dbReference type="GO" id="GO:0035091">
    <property type="term" value="F:phosphatidylinositol binding"/>
    <property type="evidence" value="ECO:0007669"/>
    <property type="project" value="InterPro"/>
</dbReference>
<organism evidence="2 3">
    <name type="scientific">Achlya hypogyna</name>
    <name type="common">Oomycete</name>
    <name type="synonym">Protoachlya hypogyna</name>
    <dbReference type="NCBI Taxonomy" id="1202772"/>
    <lineage>
        <taxon>Eukaryota</taxon>
        <taxon>Sar</taxon>
        <taxon>Stramenopiles</taxon>
        <taxon>Oomycota</taxon>
        <taxon>Saprolegniomycetes</taxon>
        <taxon>Saprolegniales</taxon>
        <taxon>Achlyaceae</taxon>
        <taxon>Achlya</taxon>
    </lineage>
</organism>
<dbReference type="Proteomes" id="UP000243579">
    <property type="component" value="Unassembled WGS sequence"/>
</dbReference>
<dbReference type="EMBL" id="JNBR01000098">
    <property type="protein sequence ID" value="OQR97752.1"/>
    <property type="molecule type" value="Genomic_DNA"/>
</dbReference>
<dbReference type="SUPFAM" id="SSF64268">
    <property type="entry name" value="PX domain"/>
    <property type="match status" value="1"/>
</dbReference>
<comment type="caution">
    <text evidence="2">The sequence shown here is derived from an EMBL/GenBank/DDBJ whole genome shotgun (WGS) entry which is preliminary data.</text>
</comment>
<reference evidence="2 3" key="1">
    <citation type="journal article" date="2014" name="Genome Biol. Evol.">
        <title>The secreted proteins of Achlya hypogyna and Thraustotheca clavata identify the ancestral oomycete secretome and reveal gene acquisitions by horizontal gene transfer.</title>
        <authorList>
            <person name="Misner I."/>
            <person name="Blouin N."/>
            <person name="Leonard G."/>
            <person name="Richards T.A."/>
            <person name="Lane C.E."/>
        </authorList>
    </citation>
    <scope>NUCLEOTIDE SEQUENCE [LARGE SCALE GENOMIC DNA]</scope>
    <source>
        <strain evidence="2 3">ATCC 48635</strain>
    </source>
</reference>
<dbReference type="OrthoDB" id="74254at2759"/>
<feature type="domain" description="PX" evidence="1">
    <location>
        <begin position="49"/>
        <end position="124"/>
    </location>
</feature>
<dbReference type="Pfam" id="PF00787">
    <property type="entry name" value="PX"/>
    <property type="match status" value="1"/>
</dbReference>
<evidence type="ECO:0000313" key="3">
    <source>
        <dbReference type="Proteomes" id="UP000243579"/>
    </source>
</evidence>
<name>A0A1V9ZID6_ACHHY</name>
<dbReference type="Gene3D" id="3.30.1520.10">
    <property type="entry name" value="Phox-like domain"/>
    <property type="match status" value="1"/>
</dbReference>
<dbReference type="CDD" id="cd06093">
    <property type="entry name" value="PX_domain"/>
    <property type="match status" value="1"/>
</dbReference>
<gene>
    <name evidence="2" type="ORF">ACHHYP_10065</name>
</gene>
<protein>
    <recommendedName>
        <fullName evidence="1">PX domain-containing protein</fullName>
    </recommendedName>
</protein>
<proteinExistence type="predicted"/>
<accession>A0A1V9ZID6</accession>
<dbReference type="InterPro" id="IPR001683">
    <property type="entry name" value="PX_dom"/>
</dbReference>
<evidence type="ECO:0000313" key="2">
    <source>
        <dbReference type="EMBL" id="OQR97752.1"/>
    </source>
</evidence>
<evidence type="ECO:0000259" key="1">
    <source>
        <dbReference type="Pfam" id="PF00787"/>
    </source>
</evidence>
<dbReference type="InterPro" id="IPR036871">
    <property type="entry name" value="PX_dom_sf"/>
</dbReference>
<keyword evidence="3" id="KW-1185">Reference proteome</keyword>
<dbReference type="AlphaFoldDB" id="A0A1V9ZID6"/>
<sequence length="202" mass="23506">MSPVLTSVKLRPRPTPARFPLFGLSASILSITKEVTHSALSYAILVNNGFERWLVHRRYSEFYAFRRAFLRMTSQCSCRCQYLWLTVSSMVFPRKQANFLPWVPAERIAMDRQDQLNQFLNVVLCLLQHKEHLIACEYARCPVLALVKEFFCAVPATKEVHVVRDLPPKVPRRLPSHDLPIYTIREDDEVINCRSDVQTTWI</sequence>